<evidence type="ECO:0000313" key="3">
    <source>
        <dbReference type="Proteomes" id="UP000634136"/>
    </source>
</evidence>
<sequence>MRDRKGRREEESAARLHVVRRPPSASWRRGEELKK</sequence>
<protein>
    <submittedName>
        <fullName evidence="2">Uncharacterized protein</fullName>
    </submittedName>
</protein>
<dbReference type="EMBL" id="JAAIUW010000011">
    <property type="protein sequence ID" value="KAF7810479.1"/>
    <property type="molecule type" value="Genomic_DNA"/>
</dbReference>
<feature type="compositionally biased region" description="Basic and acidic residues" evidence="1">
    <location>
        <begin position="1"/>
        <end position="14"/>
    </location>
</feature>
<evidence type="ECO:0000313" key="2">
    <source>
        <dbReference type="EMBL" id="KAF7810479.1"/>
    </source>
</evidence>
<dbReference type="AlphaFoldDB" id="A0A834T638"/>
<comment type="caution">
    <text evidence="2">The sequence shown here is derived from an EMBL/GenBank/DDBJ whole genome shotgun (WGS) entry which is preliminary data.</text>
</comment>
<reference evidence="2" key="1">
    <citation type="submission" date="2020-09" db="EMBL/GenBank/DDBJ databases">
        <title>Genome-Enabled Discovery of Anthraquinone Biosynthesis in Senna tora.</title>
        <authorList>
            <person name="Kang S.-H."/>
            <person name="Pandey R.P."/>
            <person name="Lee C.-M."/>
            <person name="Sim J.-S."/>
            <person name="Jeong J.-T."/>
            <person name="Choi B.-S."/>
            <person name="Jung M."/>
            <person name="Ginzburg D."/>
            <person name="Zhao K."/>
            <person name="Won S.Y."/>
            <person name="Oh T.-J."/>
            <person name="Yu Y."/>
            <person name="Kim N.-H."/>
            <person name="Lee O.R."/>
            <person name="Lee T.-H."/>
            <person name="Bashyal P."/>
            <person name="Kim T.-S."/>
            <person name="Lee W.-H."/>
            <person name="Kawkins C."/>
            <person name="Kim C.-K."/>
            <person name="Kim J.S."/>
            <person name="Ahn B.O."/>
            <person name="Rhee S.Y."/>
            <person name="Sohng J.K."/>
        </authorList>
    </citation>
    <scope>NUCLEOTIDE SEQUENCE</scope>
    <source>
        <tissue evidence="2">Leaf</tissue>
    </source>
</reference>
<organism evidence="2 3">
    <name type="scientific">Senna tora</name>
    <dbReference type="NCBI Taxonomy" id="362788"/>
    <lineage>
        <taxon>Eukaryota</taxon>
        <taxon>Viridiplantae</taxon>
        <taxon>Streptophyta</taxon>
        <taxon>Embryophyta</taxon>
        <taxon>Tracheophyta</taxon>
        <taxon>Spermatophyta</taxon>
        <taxon>Magnoliopsida</taxon>
        <taxon>eudicotyledons</taxon>
        <taxon>Gunneridae</taxon>
        <taxon>Pentapetalae</taxon>
        <taxon>rosids</taxon>
        <taxon>fabids</taxon>
        <taxon>Fabales</taxon>
        <taxon>Fabaceae</taxon>
        <taxon>Caesalpinioideae</taxon>
        <taxon>Cassia clade</taxon>
        <taxon>Senna</taxon>
    </lineage>
</organism>
<name>A0A834T638_9FABA</name>
<proteinExistence type="predicted"/>
<gene>
    <name evidence="2" type="ORF">G2W53_037222</name>
</gene>
<feature type="region of interest" description="Disordered" evidence="1">
    <location>
        <begin position="1"/>
        <end position="35"/>
    </location>
</feature>
<evidence type="ECO:0000256" key="1">
    <source>
        <dbReference type="SAM" id="MobiDB-lite"/>
    </source>
</evidence>
<dbReference type="Proteomes" id="UP000634136">
    <property type="component" value="Unassembled WGS sequence"/>
</dbReference>
<keyword evidence="3" id="KW-1185">Reference proteome</keyword>
<accession>A0A834T638</accession>